<evidence type="ECO:0008006" key="2">
    <source>
        <dbReference type="Google" id="ProtNLM"/>
    </source>
</evidence>
<proteinExistence type="predicted"/>
<organism evidence="1">
    <name type="scientific">uncultured Caudovirales phage</name>
    <dbReference type="NCBI Taxonomy" id="2100421"/>
    <lineage>
        <taxon>Viruses</taxon>
        <taxon>Duplodnaviria</taxon>
        <taxon>Heunggongvirae</taxon>
        <taxon>Uroviricota</taxon>
        <taxon>Caudoviricetes</taxon>
        <taxon>Peduoviridae</taxon>
        <taxon>Maltschvirus</taxon>
        <taxon>Maltschvirus maltsch</taxon>
    </lineage>
</organism>
<gene>
    <name evidence="1" type="ORF">UFOVP744_57</name>
</gene>
<dbReference type="InterPro" id="IPR029052">
    <property type="entry name" value="Metallo-depent_PP-like"/>
</dbReference>
<reference evidence="1" key="1">
    <citation type="submission" date="2020-05" db="EMBL/GenBank/DDBJ databases">
        <authorList>
            <person name="Chiriac C."/>
            <person name="Salcher M."/>
            <person name="Ghai R."/>
            <person name="Kavagutti S V."/>
        </authorList>
    </citation>
    <scope>NUCLEOTIDE SEQUENCE</scope>
</reference>
<protein>
    <recommendedName>
        <fullName evidence="2">MPP_superfamily domain containing protein</fullName>
    </recommendedName>
</protein>
<name>A0A6J7X2M2_9CAUD</name>
<dbReference type="Gene3D" id="3.60.21.10">
    <property type="match status" value="1"/>
</dbReference>
<accession>A0A6J7X2M2</accession>
<evidence type="ECO:0000313" key="1">
    <source>
        <dbReference type="EMBL" id="CAB5224964.1"/>
    </source>
</evidence>
<dbReference type="SUPFAM" id="SSF56300">
    <property type="entry name" value="Metallo-dependent phosphatases"/>
    <property type="match status" value="1"/>
</dbReference>
<sequence>MKVIVCVSDLQVPYHDRKAVSVLSRFIKSYKPDEVVSVGDEMDMQTISKWAKNTDLEHEKSIAKDRDETHRVLESLKIRHMIRSNHTDRLFNTIKMRAPGLAGLPELELKNFLKLDDLGITYHEKPYELAPNWLLLHGDEGNVQPTAGATALGLAKRAGMSVVCGHTHRMGLTHYTQSYFGGHPKTLWGMEVGCLMDFKFAKYVKGGLFTWHKGFGVLYVDGNKVIPHLVPVNMDGSFVFDGKVWK</sequence>
<dbReference type="EMBL" id="LR798338">
    <property type="protein sequence ID" value="CAB5224964.1"/>
    <property type="molecule type" value="Genomic_DNA"/>
</dbReference>